<organism evidence="2 3">
    <name type="scientific">Thalassiosira oceanica</name>
    <name type="common">Marine diatom</name>
    <dbReference type="NCBI Taxonomy" id="159749"/>
    <lineage>
        <taxon>Eukaryota</taxon>
        <taxon>Sar</taxon>
        <taxon>Stramenopiles</taxon>
        <taxon>Ochrophyta</taxon>
        <taxon>Bacillariophyta</taxon>
        <taxon>Coscinodiscophyceae</taxon>
        <taxon>Thalassiosirophycidae</taxon>
        <taxon>Thalassiosirales</taxon>
        <taxon>Thalassiosiraceae</taxon>
        <taxon>Thalassiosira</taxon>
    </lineage>
</organism>
<reference evidence="2 3" key="1">
    <citation type="journal article" date="2012" name="Genome Biol.">
        <title>Genome and low-iron response of an oceanic diatom adapted to chronic iron limitation.</title>
        <authorList>
            <person name="Lommer M."/>
            <person name="Specht M."/>
            <person name="Roy A.S."/>
            <person name="Kraemer L."/>
            <person name="Andreson R."/>
            <person name="Gutowska M.A."/>
            <person name="Wolf J."/>
            <person name="Bergner S.V."/>
            <person name="Schilhabel M.B."/>
            <person name="Klostermeier U.C."/>
            <person name="Beiko R.G."/>
            <person name="Rosenstiel P."/>
            <person name="Hippler M."/>
            <person name="Laroche J."/>
        </authorList>
    </citation>
    <scope>NUCLEOTIDE SEQUENCE [LARGE SCALE GENOMIC DNA]</scope>
    <source>
        <strain evidence="2 3">CCMP1005</strain>
    </source>
</reference>
<keyword evidence="3" id="KW-1185">Reference proteome</keyword>
<evidence type="ECO:0000313" key="2">
    <source>
        <dbReference type="EMBL" id="EJK64355.1"/>
    </source>
</evidence>
<evidence type="ECO:0000313" key="3">
    <source>
        <dbReference type="Proteomes" id="UP000266841"/>
    </source>
</evidence>
<dbReference type="AlphaFoldDB" id="K0SG77"/>
<feature type="region of interest" description="Disordered" evidence="1">
    <location>
        <begin position="72"/>
        <end position="120"/>
    </location>
</feature>
<evidence type="ECO:0000256" key="1">
    <source>
        <dbReference type="SAM" id="MobiDB-lite"/>
    </source>
</evidence>
<comment type="caution">
    <text evidence="2">The sequence shown here is derived from an EMBL/GenBank/DDBJ whole genome shotgun (WGS) entry which is preliminary data.</text>
</comment>
<dbReference type="EMBL" id="AGNL01017346">
    <property type="protein sequence ID" value="EJK64355.1"/>
    <property type="molecule type" value="Genomic_DNA"/>
</dbReference>
<protein>
    <submittedName>
        <fullName evidence="2">Uncharacterized protein</fullName>
    </submittedName>
</protein>
<gene>
    <name evidence="2" type="ORF">THAOC_14919</name>
</gene>
<proteinExistence type="predicted"/>
<name>K0SG77_THAOC</name>
<feature type="non-terminal residue" evidence="2">
    <location>
        <position position="130"/>
    </location>
</feature>
<sequence length="130" mass="14543">MKRQRIARSGHAGFTNRRFSNGYLRPAESQVNSKYVQMDVEALNDGLSPNIHRSMAIRGSIAFRRADPKHYLKQAYGNHQAGRSTSDGQRGRQRAPRLPPGGPLEPVVGRPERLNGGLRDPTRFVLNARV</sequence>
<dbReference type="Proteomes" id="UP000266841">
    <property type="component" value="Unassembled WGS sequence"/>
</dbReference>
<accession>K0SG77</accession>